<dbReference type="InterPro" id="IPR005321">
    <property type="entry name" value="Peptidase_S58_DmpA"/>
</dbReference>
<reference evidence="2 3" key="1">
    <citation type="submission" date="2021-03" db="EMBL/GenBank/DDBJ databases">
        <title>Genomic Encyclopedia of Type Strains, Phase IV (KMG-IV): sequencing the most valuable type-strain genomes for metagenomic binning, comparative biology and taxonomic classification.</title>
        <authorList>
            <person name="Goeker M."/>
        </authorList>
    </citation>
    <scope>NUCLEOTIDE SEQUENCE [LARGE SCALE GENOMIC DNA]</scope>
    <source>
        <strain evidence="2 3">DSM 27563</strain>
    </source>
</reference>
<accession>A0ABS4KC84</accession>
<dbReference type="Pfam" id="PF03576">
    <property type="entry name" value="Peptidase_S58"/>
    <property type="match status" value="1"/>
</dbReference>
<protein>
    <submittedName>
        <fullName evidence="2">L-aminopeptidase/D-esterase-like protein</fullName>
    </submittedName>
</protein>
<evidence type="ECO:0000313" key="3">
    <source>
        <dbReference type="Proteomes" id="UP001519306"/>
    </source>
</evidence>
<keyword evidence="3" id="KW-1185">Reference proteome</keyword>
<dbReference type="PANTHER" id="PTHR36512">
    <property type="entry name" value="D-AMINOPEPTIDASE"/>
    <property type="match status" value="1"/>
</dbReference>
<comment type="caution">
    <text evidence="2">The sequence shown here is derived from an EMBL/GenBank/DDBJ whole genome shotgun (WGS) entry which is preliminary data.</text>
</comment>
<gene>
    <name evidence="2" type="ORF">J2Z71_000483</name>
</gene>
<sequence length="322" mass="34271">MNSNLIKEIDIRDIDGFKIGNAQDYNAMTGVTTIIFEKENRAGIDISGGGPASRESHLLHPLTNPHNLNAIVLSGGSAYGLNASAGVVKYLEENNIGYELMDFVIPLVTQSCIFDLNIGDKNIRPDAEMAYKSCLDSVNNNAISGIIGAGTGAIVGKLAGLFRAQKSGIGYYAISLGDLQIGALAVVNAVGDIFDYKNGKKIAGVLNNDRSEFSSIEEEMYLSHLSESMENTTLGVIFTNAKFSQAQMSKVASMTRAGFARSINPVSTMADGDTIYAVSLGDVIADISLVGALSANVMSHAIEDAVKSSSMKDEEFLDKIIY</sequence>
<dbReference type="RefSeq" id="WP_210060264.1">
    <property type="nucleotide sequence ID" value="NZ_JAGGLJ010000003.1"/>
</dbReference>
<dbReference type="SUPFAM" id="SSF56266">
    <property type="entry name" value="DmpA/ArgJ-like"/>
    <property type="match status" value="1"/>
</dbReference>
<dbReference type="CDD" id="cd02252">
    <property type="entry name" value="nylC_like"/>
    <property type="match status" value="1"/>
</dbReference>
<proteinExistence type="inferred from homology"/>
<dbReference type="Proteomes" id="UP001519306">
    <property type="component" value="Unassembled WGS sequence"/>
</dbReference>
<dbReference type="PANTHER" id="PTHR36512:SF3">
    <property type="entry name" value="BLR5678 PROTEIN"/>
    <property type="match status" value="1"/>
</dbReference>
<dbReference type="Gene3D" id="3.60.70.12">
    <property type="entry name" value="L-amino peptidase D-ALA esterase/amidase"/>
    <property type="match status" value="1"/>
</dbReference>
<dbReference type="EMBL" id="JAGGLJ010000003">
    <property type="protein sequence ID" value="MBP2024960.1"/>
    <property type="molecule type" value="Genomic_DNA"/>
</dbReference>
<evidence type="ECO:0000313" key="2">
    <source>
        <dbReference type="EMBL" id="MBP2024960.1"/>
    </source>
</evidence>
<name>A0ABS4KC84_9FIRM</name>
<organism evidence="2 3">
    <name type="scientific">Peptoniphilus stercorisuis</name>
    <dbReference type="NCBI Taxonomy" id="1436965"/>
    <lineage>
        <taxon>Bacteria</taxon>
        <taxon>Bacillati</taxon>
        <taxon>Bacillota</taxon>
        <taxon>Tissierellia</taxon>
        <taxon>Tissierellales</taxon>
        <taxon>Peptoniphilaceae</taxon>
        <taxon>Peptoniphilus</taxon>
    </lineage>
</organism>
<comment type="similarity">
    <text evidence="1">Belongs to the peptidase S58 family.</text>
</comment>
<dbReference type="InterPro" id="IPR016117">
    <property type="entry name" value="ArgJ-like_dom_sf"/>
</dbReference>
<evidence type="ECO:0000256" key="1">
    <source>
        <dbReference type="ARBA" id="ARBA00007068"/>
    </source>
</evidence>